<keyword evidence="4 8" id="KW-0547">Nucleotide-binding</keyword>
<keyword evidence="5 8" id="KW-0833">Ubl conjugation pathway</keyword>
<dbReference type="SUPFAM" id="SSF54495">
    <property type="entry name" value="UBC-like"/>
    <property type="match status" value="1"/>
</dbReference>
<dbReference type="InterPro" id="IPR050113">
    <property type="entry name" value="Ub_conjugating_enzyme"/>
</dbReference>
<sequence length="199" mass="22626">MSPFYDWICQFYVLQDECLTKSFKPVLVSVCFEFSGASSSKIMQASRARLFKEYKEVQREKAVDPDIQLVCDDSNIYKWTALIKGPSETPYEGGVFQLAFSIPEQYPLLPPQVRFLTKIFHPNVHFKTGEICLDILKNAWSPAWTLQSVCRAIIALMAHPEPDSPLNCDSGNLLRSGDVRGYRSMARMYTRLAAMPKKG</sequence>
<dbReference type="EMBL" id="PYDT01000008">
    <property type="protein sequence ID" value="THU52879.1"/>
    <property type="molecule type" value="Genomic_DNA"/>
</dbReference>
<dbReference type="PROSITE" id="PS50127">
    <property type="entry name" value="UBC_2"/>
    <property type="match status" value="1"/>
</dbReference>
<keyword evidence="6 8" id="KW-0067">ATP-binding</keyword>
<dbReference type="PANTHER" id="PTHR24067">
    <property type="entry name" value="UBIQUITIN-CONJUGATING ENZYME E2"/>
    <property type="match status" value="1"/>
</dbReference>
<name>A0A4S8IWG7_MUSBA</name>
<dbReference type="InterPro" id="IPR000608">
    <property type="entry name" value="UBC"/>
</dbReference>
<dbReference type="GO" id="GO:0061631">
    <property type="term" value="F:ubiquitin conjugating enzyme activity"/>
    <property type="evidence" value="ECO:0007669"/>
    <property type="project" value="UniProtKB-EC"/>
</dbReference>
<keyword evidence="2" id="KW-0962">Peroxisome biogenesis</keyword>
<accession>A0A4S8IWG7</accession>
<dbReference type="CDD" id="cd23812">
    <property type="entry name" value="UBCc_ScPEX4-like"/>
    <property type="match status" value="1"/>
</dbReference>
<dbReference type="Gene3D" id="3.10.110.10">
    <property type="entry name" value="Ubiquitin Conjugating Enzyme"/>
    <property type="match status" value="1"/>
</dbReference>
<dbReference type="PROSITE" id="PS00183">
    <property type="entry name" value="UBC_1"/>
    <property type="match status" value="1"/>
</dbReference>
<feature type="domain" description="UBC core" evidence="9">
    <location>
        <begin position="45"/>
        <end position="195"/>
    </location>
</feature>
<gene>
    <name evidence="10" type="ORF">C4D60_Mb10t08560</name>
</gene>
<evidence type="ECO:0000256" key="3">
    <source>
        <dbReference type="ARBA" id="ARBA00022679"/>
    </source>
</evidence>
<evidence type="ECO:0000256" key="8">
    <source>
        <dbReference type="RuleBase" id="RU362109"/>
    </source>
</evidence>
<dbReference type="InterPro" id="IPR016135">
    <property type="entry name" value="UBQ-conjugating_enzyme/RWD"/>
</dbReference>
<dbReference type="Pfam" id="PF00179">
    <property type="entry name" value="UQ_con"/>
    <property type="match status" value="1"/>
</dbReference>
<keyword evidence="11" id="KW-1185">Reference proteome</keyword>
<dbReference type="InterPro" id="IPR023313">
    <property type="entry name" value="UBQ-conjugating_AS"/>
</dbReference>
<dbReference type="FunFam" id="3.10.110.10:FF:000044">
    <property type="entry name" value="protein PEROXIN-4 isoform X1"/>
    <property type="match status" value="1"/>
</dbReference>
<protein>
    <recommendedName>
        <fullName evidence="1">E2 ubiquitin-conjugating enzyme</fullName>
        <ecNumber evidence="1">2.3.2.23</ecNumber>
    </recommendedName>
</protein>
<dbReference type="SMART" id="SM00212">
    <property type="entry name" value="UBCc"/>
    <property type="match status" value="1"/>
</dbReference>
<evidence type="ECO:0000256" key="5">
    <source>
        <dbReference type="ARBA" id="ARBA00022786"/>
    </source>
</evidence>
<organism evidence="10 11">
    <name type="scientific">Musa balbisiana</name>
    <name type="common">Banana</name>
    <dbReference type="NCBI Taxonomy" id="52838"/>
    <lineage>
        <taxon>Eukaryota</taxon>
        <taxon>Viridiplantae</taxon>
        <taxon>Streptophyta</taxon>
        <taxon>Embryophyta</taxon>
        <taxon>Tracheophyta</taxon>
        <taxon>Spermatophyta</taxon>
        <taxon>Magnoliopsida</taxon>
        <taxon>Liliopsida</taxon>
        <taxon>Zingiberales</taxon>
        <taxon>Musaceae</taxon>
        <taxon>Musa</taxon>
    </lineage>
</organism>
<evidence type="ECO:0000256" key="6">
    <source>
        <dbReference type="ARBA" id="ARBA00022840"/>
    </source>
</evidence>
<evidence type="ECO:0000313" key="11">
    <source>
        <dbReference type="Proteomes" id="UP000317650"/>
    </source>
</evidence>
<evidence type="ECO:0000256" key="4">
    <source>
        <dbReference type="ARBA" id="ARBA00022741"/>
    </source>
</evidence>
<dbReference type="GO" id="GO:0005524">
    <property type="term" value="F:ATP binding"/>
    <property type="evidence" value="ECO:0007669"/>
    <property type="project" value="UniProtKB-UniRule"/>
</dbReference>
<evidence type="ECO:0000256" key="2">
    <source>
        <dbReference type="ARBA" id="ARBA00022593"/>
    </source>
</evidence>
<dbReference type="AlphaFoldDB" id="A0A4S8IWG7"/>
<dbReference type="GO" id="GO:0007031">
    <property type="term" value="P:peroxisome organization"/>
    <property type="evidence" value="ECO:0007669"/>
    <property type="project" value="UniProtKB-KW"/>
</dbReference>
<dbReference type="STRING" id="52838.A0A4S8IWG7"/>
<comment type="similarity">
    <text evidence="8">Belongs to the ubiquitin-conjugating enzyme family.</text>
</comment>
<dbReference type="EC" id="2.3.2.23" evidence="1"/>
<keyword evidence="3" id="KW-0808">Transferase</keyword>
<dbReference type="Proteomes" id="UP000317650">
    <property type="component" value="Chromosome 10"/>
</dbReference>
<proteinExistence type="inferred from homology"/>
<evidence type="ECO:0000313" key="10">
    <source>
        <dbReference type="EMBL" id="THU52879.1"/>
    </source>
</evidence>
<feature type="active site" description="Glycyl thioester intermediate" evidence="7">
    <location>
        <position position="132"/>
    </location>
</feature>
<reference evidence="10 11" key="1">
    <citation type="journal article" date="2019" name="Nat. Plants">
        <title>Genome sequencing of Musa balbisiana reveals subgenome evolution and function divergence in polyploid bananas.</title>
        <authorList>
            <person name="Yao X."/>
        </authorList>
    </citation>
    <scope>NUCLEOTIDE SEQUENCE [LARGE SCALE GENOMIC DNA]</scope>
    <source>
        <strain evidence="11">cv. DH-PKW</strain>
        <tissue evidence="10">Leaves</tissue>
    </source>
</reference>
<evidence type="ECO:0000256" key="7">
    <source>
        <dbReference type="PROSITE-ProRule" id="PRU10133"/>
    </source>
</evidence>
<comment type="caution">
    <text evidence="10">The sequence shown here is derived from an EMBL/GenBank/DDBJ whole genome shotgun (WGS) entry which is preliminary data.</text>
</comment>
<evidence type="ECO:0000259" key="9">
    <source>
        <dbReference type="PROSITE" id="PS50127"/>
    </source>
</evidence>
<evidence type="ECO:0000256" key="1">
    <source>
        <dbReference type="ARBA" id="ARBA00012486"/>
    </source>
</evidence>